<dbReference type="Proteomes" id="UP000515908">
    <property type="component" value="Chromosome 13"/>
</dbReference>
<proteinExistence type="predicted"/>
<evidence type="ECO:0000313" key="2">
    <source>
        <dbReference type="EMBL" id="CAD2219266.1"/>
    </source>
</evidence>
<name>A0A7G2CHN5_9TRYP</name>
<feature type="region of interest" description="Disordered" evidence="1">
    <location>
        <begin position="293"/>
        <end position="373"/>
    </location>
</feature>
<feature type="compositionally biased region" description="Acidic residues" evidence="1">
    <location>
        <begin position="348"/>
        <end position="365"/>
    </location>
</feature>
<feature type="compositionally biased region" description="Polar residues" evidence="1">
    <location>
        <begin position="159"/>
        <end position="168"/>
    </location>
</feature>
<organism evidence="2 3">
    <name type="scientific">Angomonas deanei</name>
    <dbReference type="NCBI Taxonomy" id="59799"/>
    <lineage>
        <taxon>Eukaryota</taxon>
        <taxon>Discoba</taxon>
        <taxon>Euglenozoa</taxon>
        <taxon>Kinetoplastea</taxon>
        <taxon>Metakinetoplastina</taxon>
        <taxon>Trypanosomatida</taxon>
        <taxon>Trypanosomatidae</taxon>
        <taxon>Strigomonadinae</taxon>
        <taxon>Angomonas</taxon>
    </lineage>
</organism>
<protein>
    <submittedName>
        <fullName evidence="2">Uncharacterized protein</fullName>
    </submittedName>
</protein>
<evidence type="ECO:0000256" key="1">
    <source>
        <dbReference type="SAM" id="MobiDB-lite"/>
    </source>
</evidence>
<sequence>MRELERKMKSSVPTLPRKCRLARQKRFDISWQNSLDKQRLLAAESSFTIQTSAEASKTLNVNSNVNYNNSMALEHISSANASFANLSLARSTSRQLEYDITPWARQSSTYRKGMSTSQEFVNSPSALPPTAPTSGHMDQAQKKLALQVSEELPPLPDNISVSSRQSRGGATPLRRPVYERFDSARPSPQHSCVNRAENSVGSHGRASGSLPSSALATPKEADYDEDIELDSSGSSVSDTEAGPYVDETKEEIPETETADNGNYNLFSEKSVDEQNEIAVKSFLEPRLMSNSIIASSNGDEEPGSPPLPAGGGVDLQHIVSFDGEAAFGEDKDKELVNKDGELSSLGGDESDEASEAPEEQEEGEEGKDVAETS</sequence>
<dbReference type="AlphaFoldDB" id="A0A7G2CHN5"/>
<feature type="compositionally biased region" description="Basic and acidic residues" evidence="1">
    <location>
        <begin position="328"/>
        <end position="341"/>
    </location>
</feature>
<dbReference type="VEuPathDB" id="TriTrypDB:ADEAN_000676800"/>
<evidence type="ECO:0000313" key="3">
    <source>
        <dbReference type="Proteomes" id="UP000515908"/>
    </source>
</evidence>
<accession>A0A7G2CHN5</accession>
<feature type="compositionally biased region" description="Polar residues" evidence="1">
    <location>
        <begin position="186"/>
        <end position="201"/>
    </location>
</feature>
<reference evidence="2 3" key="1">
    <citation type="submission" date="2020-08" db="EMBL/GenBank/DDBJ databases">
        <authorList>
            <person name="Newling K."/>
            <person name="Davey J."/>
            <person name="Forrester S."/>
        </authorList>
    </citation>
    <scope>NUCLEOTIDE SEQUENCE [LARGE SCALE GENOMIC DNA]</scope>
    <source>
        <strain evidence="3">Crithidia deanei Carvalho (ATCC PRA-265)</strain>
    </source>
</reference>
<keyword evidence="3" id="KW-1185">Reference proteome</keyword>
<dbReference type="EMBL" id="LR877157">
    <property type="protein sequence ID" value="CAD2219266.1"/>
    <property type="molecule type" value="Genomic_DNA"/>
</dbReference>
<gene>
    <name evidence="2" type="ORF">ADEAN_000676800</name>
</gene>
<feature type="region of interest" description="Disordered" evidence="1">
    <location>
        <begin position="228"/>
        <end position="263"/>
    </location>
</feature>
<feature type="region of interest" description="Disordered" evidence="1">
    <location>
        <begin position="114"/>
        <end position="216"/>
    </location>
</feature>